<accession>A0AB35U5Y6</accession>
<dbReference type="Proteomes" id="UP001286174">
    <property type="component" value="Unassembled WGS sequence"/>
</dbReference>
<name>A0AB35U5Y6_9FIRM</name>
<dbReference type="EMBL" id="JALBUR010000006">
    <property type="protein sequence ID" value="MDX8419207.1"/>
    <property type="molecule type" value="Genomic_DNA"/>
</dbReference>
<keyword evidence="2" id="KW-1185">Reference proteome</keyword>
<protein>
    <submittedName>
        <fullName evidence="1">Uncharacterized protein</fullName>
    </submittedName>
</protein>
<evidence type="ECO:0000313" key="1">
    <source>
        <dbReference type="EMBL" id="MDX8419207.1"/>
    </source>
</evidence>
<organism evidence="1 2">
    <name type="scientific">Grylomicrobium aquisgranensis</name>
    <dbReference type="NCBI Taxonomy" id="2926318"/>
    <lineage>
        <taxon>Bacteria</taxon>
        <taxon>Bacillati</taxon>
        <taxon>Bacillota</taxon>
        <taxon>Erysipelotrichia</taxon>
        <taxon>Erysipelotrichales</taxon>
        <taxon>Erysipelotrichaceae</taxon>
        <taxon>Grylomicrobium</taxon>
    </lineage>
</organism>
<sequence>MEVFLIAAAVLFLTAGVLTAYIACYHPPLAKPKQQEIKVHQEADHDSLALWQKRVDVFRMAVPDIAVLFQFQALGHGFLVRCGTPEQNDFSILFVMHKLSSLKDLMRAVSRLNRENESIAIRFAILFSDQSMPEAAAECADIFRKDNTRFDLMLSDTCGITQYGSHETARIGTIRCAIAHLSDKQGSIQPSRFLSILFKDNQKTLKALLPDRLYTQIVWPLTRKKGIANLFLTEPELADDLCCQVLVKDSGITVCSDSAKQMETMLQKIAETGDHVRMVSESQPFESRGAASSLIPLIQNAYHNRIEVLEVLYQDTGEAVLETQCRSHLSFAPEDGLSHPGASTSFYVSLLSRWNGTIGS</sequence>
<gene>
    <name evidence="1" type="ORF">MOZ60_03760</name>
</gene>
<proteinExistence type="predicted"/>
<dbReference type="AlphaFoldDB" id="A0AB35U5Y6"/>
<comment type="caution">
    <text evidence="1">The sequence shown here is derived from an EMBL/GenBank/DDBJ whole genome shotgun (WGS) entry which is preliminary data.</text>
</comment>
<reference evidence="1 2" key="1">
    <citation type="submission" date="2022-03" db="EMBL/GenBank/DDBJ databases">
        <title>Novel taxa within the pig intestine.</title>
        <authorList>
            <person name="Wylensek D."/>
            <person name="Bishof K."/>
            <person name="Afrizal A."/>
            <person name="Clavel T."/>
        </authorList>
    </citation>
    <scope>NUCLEOTIDE SEQUENCE [LARGE SCALE GENOMIC DNA]</scope>
    <source>
        <strain evidence="1 2">CLA-KB-P133</strain>
    </source>
</reference>
<dbReference type="RefSeq" id="WP_370595696.1">
    <property type="nucleotide sequence ID" value="NZ_JALBUR010000006.1"/>
</dbReference>
<evidence type="ECO:0000313" key="2">
    <source>
        <dbReference type="Proteomes" id="UP001286174"/>
    </source>
</evidence>